<dbReference type="RefSeq" id="XP_009492975.1">
    <property type="nucleotide sequence ID" value="XM_009494700.1"/>
</dbReference>
<name>A0A058ZFY8_FONAL</name>
<sequence>MSAGRSVLSPRKPSSDEGEASAARVAASGIGGPGGSEAEPVSPFQLRPVFVAHTPSSSASSQSPSTHFSSVCVNDNHVILGTVAGNLLYYTKEEQLGTGGKKSTFSLKAVKQSAAGLKAQPANIIQPFISRTLAPPFAKPAAIAGAAGAASSGASAKLGADPVPPGQTKAVSWMAMISAKTFASLCESTLSFHTLPHLTPPKLMPYGQPVSTSLKAKLKSTAVDPTVDPRHLASCLRGVTCATSVTTDFYSGYSFVAAINQPASGVSSQLRQAVAQSGTSSWIAIGHPYGLVVLQLISDPAASGSDIAEDTVQFRIVAETALPFVPLSLAVSPPHIAKQSSYPQLVVCVSHASGFSTVSYKLGVGPGNAPLSTGIVQELFPSSVAPGFVPVVRHIPATETEMLVIPTPENAGIPVATDPGEFSLLAFSGNKLLAHTLHATSSISPSRTTVFFSLASASSGLSPLAVDSLILHGAPFSSVSTIWRDRIETVASISPQDLSSGTGETSWATQSLDPNMEEELQALNLRTSLAPQAPGPANAPGGSALSAGALVTIHYPGTAYRLALTSSGSVSRPLDDPFLLTQWGLFSIAPVTSPLQIANGLLRQAARHIATVIRGPAAGALPSVAEVLATTSDAVSLAHRFVIRELAVRASGAPGSGFQHDGRFLGSSASITTSMIGMNARDEALAMVRFIRLKAGYICLGAMALCQGRDSGGSQLEGPSAEGDAADTFGPFASASRASAEEVGVDARLVSDLQLCLSYCFSWFTKGCLDPRDLVRIFALGGLLPSSAVSREDPAGAPTDLTSSSTLQSGNGFSDMAELLESLRRTHGPVARDYAHKQSHILLARVLIYFRRGHPAITPPIFPAFRAEVDTALLACLSRLDASHAAFLLLTGGAPDEGPPPASIGRGIADPSAPLLMQLAPLVPAGMHAVDLIPRPAAVWWQAHCSAGSDLPLMTPGHARSPCDEALVQMFRSSQCFTSPVGRAFTPLYSGSIDRPMFDTLAAAGHARWFLLAQKARGQLADAIHLSLHLLLRRATVDATRATVALRSELGDLGQTPDLEAWLAAAPSALSDPGPGADGTAAPLPGAELSLKELSAWVPFLALAAPQPAMPAALRASLASGQPPGPGSGRPGSEPLSANGSPSGDLIDGLARLGMSPTGGRANPHLAHIHANWQAASARARQAAWQGFTRATLAAFVLGLTATEGGLEGGTASAVKPANLGTFVAHVESALAAMVASMHVALLGDHGLPAGASTVASPGASGPGGTGPAVPGLASRHWRAAVVGATLAAGRGLVSLVHQHLQRLGPGSSPAAGPAAGAGRLVTPADLGDWLDETYLCA</sequence>
<feature type="region of interest" description="Disordered" evidence="1">
    <location>
        <begin position="1117"/>
        <end position="1161"/>
    </location>
</feature>
<reference evidence="2" key="1">
    <citation type="submission" date="2013-04" db="EMBL/GenBank/DDBJ databases">
        <title>The Genome Sequence of Fonticula alba ATCC 38817.</title>
        <authorList>
            <consortium name="The Broad Institute Genomics Platform"/>
            <person name="Russ C."/>
            <person name="Cuomo C."/>
            <person name="Burger G."/>
            <person name="Gray M.W."/>
            <person name="Holland P.W.H."/>
            <person name="King N."/>
            <person name="Lang F.B.F."/>
            <person name="Roger A.J."/>
            <person name="Ruiz-Trillo I."/>
            <person name="Brown M."/>
            <person name="Walker B."/>
            <person name="Young S."/>
            <person name="Zeng Q."/>
            <person name="Gargeya S."/>
            <person name="Fitzgerald M."/>
            <person name="Haas B."/>
            <person name="Abouelleil A."/>
            <person name="Allen A.W."/>
            <person name="Alvarado L."/>
            <person name="Arachchi H.M."/>
            <person name="Berlin A.M."/>
            <person name="Chapman S.B."/>
            <person name="Gainer-Dewar J."/>
            <person name="Goldberg J."/>
            <person name="Griggs A."/>
            <person name="Gujja S."/>
            <person name="Hansen M."/>
            <person name="Howarth C."/>
            <person name="Imamovic A."/>
            <person name="Ireland A."/>
            <person name="Larimer J."/>
            <person name="McCowan C."/>
            <person name="Murphy C."/>
            <person name="Pearson M."/>
            <person name="Poon T.W."/>
            <person name="Priest M."/>
            <person name="Roberts A."/>
            <person name="Saif S."/>
            <person name="Shea T."/>
            <person name="Sisk P."/>
            <person name="Sykes S."/>
            <person name="Wortman J."/>
            <person name="Nusbaum C."/>
            <person name="Birren B."/>
        </authorList>
    </citation>
    <scope>NUCLEOTIDE SEQUENCE [LARGE SCALE GENOMIC DNA]</scope>
    <source>
        <strain evidence="2">ATCC 38817</strain>
    </source>
</reference>
<evidence type="ECO:0000313" key="2">
    <source>
        <dbReference type="EMBL" id="KCV73274.1"/>
    </source>
</evidence>
<evidence type="ECO:0000313" key="3">
    <source>
        <dbReference type="Proteomes" id="UP000030693"/>
    </source>
</evidence>
<dbReference type="EMBL" id="KB932201">
    <property type="protein sequence ID" value="KCV73274.1"/>
    <property type="molecule type" value="Genomic_DNA"/>
</dbReference>
<feature type="compositionally biased region" description="Polar residues" evidence="1">
    <location>
        <begin position="800"/>
        <end position="809"/>
    </location>
</feature>
<organism evidence="2">
    <name type="scientific">Fonticula alba</name>
    <name type="common">Slime mold</name>
    <dbReference type="NCBI Taxonomy" id="691883"/>
    <lineage>
        <taxon>Eukaryota</taxon>
        <taxon>Rotosphaerida</taxon>
        <taxon>Fonticulaceae</taxon>
        <taxon>Fonticula</taxon>
    </lineage>
</organism>
<evidence type="ECO:0000256" key="1">
    <source>
        <dbReference type="SAM" id="MobiDB-lite"/>
    </source>
</evidence>
<proteinExistence type="predicted"/>
<keyword evidence="3" id="KW-1185">Reference proteome</keyword>
<feature type="region of interest" description="Disordered" evidence="1">
    <location>
        <begin position="790"/>
        <end position="809"/>
    </location>
</feature>
<dbReference type="GeneID" id="20525541"/>
<feature type="region of interest" description="Disordered" evidence="1">
    <location>
        <begin position="1"/>
        <end position="42"/>
    </location>
</feature>
<dbReference type="Proteomes" id="UP000030693">
    <property type="component" value="Unassembled WGS sequence"/>
</dbReference>
<protein>
    <submittedName>
        <fullName evidence="2">Uncharacterized protein</fullName>
    </submittedName>
</protein>
<accession>A0A058ZFY8</accession>
<gene>
    <name evidence="2" type="ORF">H696_00816</name>
</gene>